<gene>
    <name evidence="2" type="ORF">C5467_16690</name>
</gene>
<reference evidence="2 3" key="1">
    <citation type="journal article" date="2019" name="Int. J. Syst. Evol. Microbiol.">
        <title>Photorhabdus khanii subsp. guanajuatensis subsp. nov., isolated from Heterorhabditis atacamensis, and Photorhabdus luminescens subsp. mexicana subsp. nov., isolated from Heterorhabditis mexicana entomopathogenic nematodes.</title>
        <authorList>
            <person name="Machado R.A.R."/>
            <person name="Bruno P."/>
            <person name="Arce C.C.M."/>
            <person name="Liechti N."/>
            <person name="Kohler A."/>
            <person name="Bernal J."/>
            <person name="Bruggmann R."/>
            <person name="Turlings T.C.J."/>
        </authorList>
    </citation>
    <scope>NUCLEOTIDE SEQUENCE [LARGE SCALE GENOMIC DNA]</scope>
    <source>
        <strain evidence="2 3">MEX20-17</strain>
    </source>
</reference>
<comment type="caution">
    <text evidence="2">The sequence shown here is derived from an EMBL/GenBank/DDBJ whole genome shotgun (WGS) entry which is preliminary data.</text>
</comment>
<name>A0A4V2X6E0_9GAMM</name>
<protein>
    <submittedName>
        <fullName evidence="2">Uncharacterized protein</fullName>
    </submittedName>
</protein>
<keyword evidence="1" id="KW-0732">Signal</keyword>
<dbReference type="EMBL" id="PUJY01000031">
    <property type="protein sequence ID" value="TDB51695.1"/>
    <property type="molecule type" value="Genomic_DNA"/>
</dbReference>
<dbReference type="AlphaFoldDB" id="A0A4V2X6E0"/>
<evidence type="ECO:0000313" key="2">
    <source>
        <dbReference type="EMBL" id="TDB51695.1"/>
    </source>
</evidence>
<dbReference type="RefSeq" id="WP_132355373.1">
    <property type="nucleotide sequence ID" value="NZ_CAWOJO010000031.1"/>
</dbReference>
<evidence type="ECO:0000256" key="1">
    <source>
        <dbReference type="SAM" id="SignalP"/>
    </source>
</evidence>
<proteinExistence type="predicted"/>
<feature type="chain" id="PRO_5020754791" evidence="1">
    <location>
        <begin position="25"/>
        <end position="170"/>
    </location>
</feature>
<evidence type="ECO:0000313" key="3">
    <source>
        <dbReference type="Proteomes" id="UP000295598"/>
    </source>
</evidence>
<dbReference type="Proteomes" id="UP000295598">
    <property type="component" value="Unassembled WGS sequence"/>
</dbReference>
<organism evidence="2 3">
    <name type="scientific">Photorhabdus khanii subsp. guanajuatensis</name>
    <dbReference type="NCBI Taxonomy" id="2100166"/>
    <lineage>
        <taxon>Bacteria</taxon>
        <taxon>Pseudomonadati</taxon>
        <taxon>Pseudomonadota</taxon>
        <taxon>Gammaproteobacteria</taxon>
        <taxon>Enterobacterales</taxon>
        <taxon>Morganellaceae</taxon>
        <taxon>Photorhabdus</taxon>
    </lineage>
</organism>
<sequence>MKLIKALIFLSLTLLTSTTLPTLALSQNVTPDNINKEIINRGINSVVAELGETGARQEITHKITTGDRDWIKLAFKLTQTIHLDFSKEIRYALSMALINNPVDVLTAADKENNISLSDICTIPPELETRENKIEFINKVRKSLGAITDYKVKDKVEECFWELEKAYDMEF</sequence>
<accession>A0A4V2X6E0</accession>
<feature type="signal peptide" evidence="1">
    <location>
        <begin position="1"/>
        <end position="24"/>
    </location>
</feature>